<protein>
    <submittedName>
        <fullName evidence="1">Uncharacterized protein</fullName>
    </submittedName>
</protein>
<reference evidence="1 2" key="1">
    <citation type="submission" date="2017-08" db="EMBL/GenBank/DDBJ databases">
        <title>Genomic and metabolic characterisation of spoilage-associated Pseudomonas species.</title>
        <authorList>
            <person name="Stanborough T."/>
            <person name="Fegan N."/>
            <person name="Powell S.M."/>
            <person name="Singh T."/>
            <person name="Tamplin M.L."/>
            <person name="Chandry P.S."/>
        </authorList>
    </citation>
    <scope>NUCLEOTIDE SEQUENCE [LARGE SCALE GENOMIC DNA]</scope>
    <source>
        <strain evidence="1 2">F1820</strain>
    </source>
</reference>
<evidence type="ECO:0000313" key="2">
    <source>
        <dbReference type="Proteomes" id="UP000216113"/>
    </source>
</evidence>
<comment type="caution">
    <text evidence="1">The sequence shown here is derived from an EMBL/GenBank/DDBJ whole genome shotgun (WGS) entry which is preliminary data.</text>
</comment>
<organism evidence="1 2">
    <name type="scientific">Pseudomonas fragi</name>
    <dbReference type="NCBI Taxonomy" id="296"/>
    <lineage>
        <taxon>Bacteria</taxon>
        <taxon>Pseudomonadati</taxon>
        <taxon>Pseudomonadota</taxon>
        <taxon>Gammaproteobacteria</taxon>
        <taxon>Pseudomonadales</taxon>
        <taxon>Pseudomonadaceae</taxon>
        <taxon>Pseudomonas</taxon>
    </lineage>
</organism>
<dbReference type="Proteomes" id="UP000216113">
    <property type="component" value="Unassembled WGS sequence"/>
</dbReference>
<dbReference type="EMBL" id="NQKL01000014">
    <property type="protein sequence ID" value="OZY40598.1"/>
    <property type="molecule type" value="Genomic_DNA"/>
</dbReference>
<dbReference type="AlphaFoldDB" id="A0A266LR80"/>
<proteinExistence type="predicted"/>
<accession>A0A266LR80</accession>
<gene>
    <name evidence="1" type="ORF">CJF43_17325</name>
</gene>
<evidence type="ECO:0000313" key="1">
    <source>
        <dbReference type="EMBL" id="OZY40598.1"/>
    </source>
</evidence>
<name>A0A266LR80_PSEFR</name>
<dbReference type="RefSeq" id="WP_095030230.1">
    <property type="nucleotide sequence ID" value="NZ_NQKL01000014.1"/>
</dbReference>
<sequence>MNKIKFKSDEDYAVFFAPLLSSLAQIANDYGYHDKGDIFTNCLGETIMCVDGYDVRIRSDVSLTFVKEVGITIRRFKNKGVQLFHGGFVVTHKQIKMLAEMEQQPS</sequence>